<protein>
    <submittedName>
        <fullName evidence="2">Uncharacterized protein</fullName>
    </submittedName>
</protein>
<dbReference type="EMBL" id="ACIL03000009">
    <property type="protein sequence ID" value="ESL03547.1"/>
    <property type="molecule type" value="Genomic_DNA"/>
</dbReference>
<sequence length="149" mass="16950">MKGIKMKKIILIVLYFMTALLLAGTYVLHYFTKAKMGMARYMVHFNGKIDDRLGGFGKGKILFIILIIIISVITITLIILTFKNLRGSLPSKISADIACVINAFSLFYIVAFDREKARDYYLNSIVYIVAGILLIIILVIILRRRNEVK</sequence>
<accession>V2Y621</accession>
<feature type="transmembrane region" description="Helical" evidence="1">
    <location>
        <begin position="124"/>
        <end position="142"/>
    </location>
</feature>
<feature type="transmembrane region" description="Helical" evidence="1">
    <location>
        <begin position="61"/>
        <end position="81"/>
    </location>
</feature>
<gene>
    <name evidence="2" type="ORF">GCWU0000282_001259</name>
</gene>
<keyword evidence="3" id="KW-1185">Reference proteome</keyword>
<dbReference type="AlphaFoldDB" id="V2Y621"/>
<keyword evidence="1" id="KW-0812">Transmembrane</keyword>
<evidence type="ECO:0000313" key="2">
    <source>
        <dbReference type="EMBL" id="ESL03547.1"/>
    </source>
</evidence>
<dbReference type="HOGENOM" id="CLU_1746342_0_0_9"/>
<keyword evidence="1" id="KW-1133">Transmembrane helix</keyword>
<feature type="transmembrane region" description="Helical" evidence="1">
    <location>
        <begin position="12"/>
        <end position="32"/>
    </location>
</feature>
<proteinExistence type="predicted"/>
<name>V2Y621_9FIRM</name>
<comment type="caution">
    <text evidence="2">The sequence shown here is derived from an EMBL/GenBank/DDBJ whole genome shotgun (WGS) entry which is preliminary data.</text>
</comment>
<evidence type="ECO:0000313" key="3">
    <source>
        <dbReference type="Proteomes" id="UP000018227"/>
    </source>
</evidence>
<organism evidence="2 3">
    <name type="scientific">Catonella morbi ATCC 51271</name>
    <dbReference type="NCBI Taxonomy" id="592026"/>
    <lineage>
        <taxon>Bacteria</taxon>
        <taxon>Bacillati</taxon>
        <taxon>Bacillota</taxon>
        <taxon>Clostridia</taxon>
        <taxon>Lachnospirales</taxon>
        <taxon>Lachnospiraceae</taxon>
        <taxon>Catonella</taxon>
    </lineage>
</organism>
<dbReference type="Proteomes" id="UP000018227">
    <property type="component" value="Unassembled WGS sequence"/>
</dbReference>
<reference evidence="2 3" key="1">
    <citation type="submission" date="2013-06" db="EMBL/GenBank/DDBJ databases">
        <authorList>
            <person name="Weinstock G."/>
            <person name="Sodergren E."/>
            <person name="Clifton S."/>
            <person name="Fulton L."/>
            <person name="Fulton B."/>
            <person name="Courtney L."/>
            <person name="Fronick C."/>
            <person name="Harrison M."/>
            <person name="Strong C."/>
            <person name="Farmer C."/>
            <person name="Delahaunty K."/>
            <person name="Markovic C."/>
            <person name="Hall O."/>
            <person name="Minx P."/>
            <person name="Tomlinson C."/>
            <person name="Mitreva M."/>
            <person name="Nelson J."/>
            <person name="Hou S."/>
            <person name="Wollam A."/>
            <person name="Pepin K.H."/>
            <person name="Johnson M."/>
            <person name="Bhonagiri V."/>
            <person name="Nash W.E."/>
            <person name="Warren W."/>
            <person name="Chinwalla A."/>
            <person name="Mardis E.R."/>
            <person name="Wilson R.K."/>
        </authorList>
    </citation>
    <scope>NUCLEOTIDE SEQUENCE [LARGE SCALE GENOMIC DNA]</scope>
    <source>
        <strain evidence="2 3">ATCC 51271</strain>
    </source>
</reference>
<dbReference type="STRING" id="592026.GCWU0000282_001259"/>
<evidence type="ECO:0000256" key="1">
    <source>
        <dbReference type="SAM" id="Phobius"/>
    </source>
</evidence>
<feature type="transmembrane region" description="Helical" evidence="1">
    <location>
        <begin position="93"/>
        <end position="112"/>
    </location>
</feature>
<keyword evidence="1" id="KW-0472">Membrane</keyword>